<dbReference type="Proteomes" id="UP000037035">
    <property type="component" value="Unassembled WGS sequence"/>
</dbReference>
<name>A0A0L6VL94_9BASI</name>
<protein>
    <submittedName>
        <fullName evidence="1">Uncharacterized protein</fullName>
    </submittedName>
</protein>
<sequence>MPSNNRFLLSNSTEKFILTAISTTNLWKVLLKIDCGLRTMMFDQGNYHNMTHRPPKTTCRTDYLGQVQTCAFISKLCDQLVMEPPSLVSGLVNQPEPFQCETLQAPNIPEFNALYSGIKT</sequence>
<evidence type="ECO:0000313" key="1">
    <source>
        <dbReference type="EMBL" id="KNZ61479.1"/>
    </source>
</evidence>
<gene>
    <name evidence="1" type="ORF">VP01_1394g1</name>
</gene>
<keyword evidence="2" id="KW-1185">Reference proteome</keyword>
<comment type="caution">
    <text evidence="1">The sequence shown here is derived from an EMBL/GenBank/DDBJ whole genome shotgun (WGS) entry which is preliminary data.</text>
</comment>
<evidence type="ECO:0000313" key="2">
    <source>
        <dbReference type="Proteomes" id="UP000037035"/>
    </source>
</evidence>
<organism evidence="1 2">
    <name type="scientific">Puccinia sorghi</name>
    <dbReference type="NCBI Taxonomy" id="27349"/>
    <lineage>
        <taxon>Eukaryota</taxon>
        <taxon>Fungi</taxon>
        <taxon>Dikarya</taxon>
        <taxon>Basidiomycota</taxon>
        <taxon>Pucciniomycotina</taxon>
        <taxon>Pucciniomycetes</taxon>
        <taxon>Pucciniales</taxon>
        <taxon>Pucciniaceae</taxon>
        <taxon>Puccinia</taxon>
    </lineage>
</organism>
<proteinExistence type="predicted"/>
<dbReference type="EMBL" id="LAVV01004387">
    <property type="protein sequence ID" value="KNZ61479.1"/>
    <property type="molecule type" value="Genomic_DNA"/>
</dbReference>
<dbReference type="AlphaFoldDB" id="A0A0L6VL94"/>
<accession>A0A0L6VL94</accession>
<dbReference type="VEuPathDB" id="FungiDB:VP01_1394g1"/>
<reference evidence="1 2" key="1">
    <citation type="submission" date="2015-08" db="EMBL/GenBank/DDBJ databases">
        <title>Next Generation Sequencing and Analysis of the Genome of Puccinia sorghi L Schw, the Causal Agent of Maize Common Rust.</title>
        <authorList>
            <person name="Rochi L."/>
            <person name="Burguener G."/>
            <person name="Darino M."/>
            <person name="Turjanski A."/>
            <person name="Kreff E."/>
            <person name="Dieguez M.J."/>
            <person name="Sacco F."/>
        </authorList>
    </citation>
    <scope>NUCLEOTIDE SEQUENCE [LARGE SCALE GENOMIC DNA]</scope>
    <source>
        <strain evidence="1 2">RO10H11247</strain>
    </source>
</reference>